<evidence type="ECO:0000256" key="4">
    <source>
        <dbReference type="ARBA" id="ARBA00022729"/>
    </source>
</evidence>
<dbReference type="PROSITE" id="PS51257">
    <property type="entry name" value="PROKAR_LIPOPROTEIN"/>
    <property type="match status" value="1"/>
</dbReference>
<comment type="similarity">
    <text evidence="1">Belongs to the bacterial solute-binding protein ModA family.</text>
</comment>
<dbReference type="GO" id="GO:0030973">
    <property type="term" value="F:molybdate ion binding"/>
    <property type="evidence" value="ECO:0007669"/>
    <property type="project" value="TreeGrafter"/>
</dbReference>
<protein>
    <submittedName>
        <fullName evidence="7">Molybdate ABC transporter substrate-binding protein</fullName>
    </submittedName>
</protein>
<dbReference type="NCBIfam" id="TIGR01256">
    <property type="entry name" value="modA"/>
    <property type="match status" value="1"/>
</dbReference>
<dbReference type="OrthoDB" id="9785015at2"/>
<dbReference type="Pfam" id="PF13531">
    <property type="entry name" value="SBP_bac_11"/>
    <property type="match status" value="1"/>
</dbReference>
<dbReference type="GO" id="GO:0015689">
    <property type="term" value="P:molybdate ion transport"/>
    <property type="evidence" value="ECO:0007669"/>
    <property type="project" value="InterPro"/>
</dbReference>
<feature type="binding site" evidence="6">
    <location>
        <position position="65"/>
    </location>
    <ligand>
        <name>molybdate</name>
        <dbReference type="ChEBI" id="CHEBI:36264"/>
    </ligand>
</feature>
<sequence>MTRTFCWAIIGALLLSSGCGDSDRASSRRTVTVLAAASLTNAIQEVADAWSQESGEPFRISFGPSNALAQQILAGAPADVYLSANEKWGDALAEQDRIERRVSLLSNRLVWIVPKANRAGIHAPSEIREKAKLIALAGENVPAGMYADQSLQASGLLKQLSDRIVRGNDVRTTLAYVEEGEVDVGIVYATDAAITDQVTVIGELDPQSYDPILYPAILLKNAEPTAVDFFAFLQSPVAGEIFKRHGFVVLPVEAGEQHDAG</sequence>
<evidence type="ECO:0000256" key="3">
    <source>
        <dbReference type="ARBA" id="ARBA00022723"/>
    </source>
</evidence>
<evidence type="ECO:0000256" key="5">
    <source>
        <dbReference type="ARBA" id="ARBA00062515"/>
    </source>
</evidence>
<evidence type="ECO:0000256" key="6">
    <source>
        <dbReference type="PIRSR" id="PIRSR004846-1"/>
    </source>
</evidence>
<comment type="caution">
    <text evidence="7">The sequence shown here is derived from an EMBL/GenBank/DDBJ whole genome shotgun (WGS) entry which is preliminary data.</text>
</comment>
<evidence type="ECO:0000256" key="1">
    <source>
        <dbReference type="ARBA" id="ARBA00009175"/>
    </source>
</evidence>
<reference evidence="7 8" key="1">
    <citation type="submission" date="2018-02" db="EMBL/GenBank/DDBJ databases">
        <title>Comparative genomes isolates from brazilian mangrove.</title>
        <authorList>
            <person name="Araujo J.E."/>
            <person name="Taketani R.G."/>
            <person name="Silva M.C.P."/>
            <person name="Loureco M.V."/>
            <person name="Andreote F.D."/>
        </authorList>
    </citation>
    <scope>NUCLEOTIDE SEQUENCE [LARGE SCALE GENOMIC DNA]</scope>
    <source>
        <strain evidence="7 8">Nap-Phe MGV</strain>
    </source>
</reference>
<dbReference type="PIRSF" id="PIRSF004846">
    <property type="entry name" value="ModA"/>
    <property type="match status" value="1"/>
</dbReference>
<comment type="subunit">
    <text evidence="5">The complex is composed of two ATP-binding proteins (ModC), two transmembrane proteins (ModB) and a solute-binding protein (ModA).</text>
</comment>
<dbReference type="InterPro" id="IPR050682">
    <property type="entry name" value="ModA/WtpA"/>
</dbReference>
<feature type="binding site" evidence="6">
    <location>
        <position position="143"/>
    </location>
    <ligand>
        <name>molybdate</name>
        <dbReference type="ChEBI" id="CHEBI:36264"/>
    </ligand>
</feature>
<keyword evidence="3 6" id="KW-0479">Metal-binding</keyword>
<keyword evidence="2 6" id="KW-0500">Molybdenum</keyword>
<keyword evidence="4" id="KW-0732">Signal</keyword>
<dbReference type="PANTHER" id="PTHR30632">
    <property type="entry name" value="MOLYBDATE-BINDING PERIPLASMIC PROTEIN"/>
    <property type="match status" value="1"/>
</dbReference>
<feature type="binding site" evidence="6">
    <location>
        <position position="188"/>
    </location>
    <ligand>
        <name>molybdate</name>
        <dbReference type="ChEBI" id="CHEBI:36264"/>
    </ligand>
</feature>
<dbReference type="EMBL" id="PUHZ01000020">
    <property type="protein sequence ID" value="PQO44290.1"/>
    <property type="molecule type" value="Genomic_DNA"/>
</dbReference>
<dbReference type="AlphaFoldDB" id="A0A2S8GIV6"/>
<accession>A0A2S8GIV6</accession>
<organism evidence="7 8">
    <name type="scientific">Blastopirellula marina</name>
    <dbReference type="NCBI Taxonomy" id="124"/>
    <lineage>
        <taxon>Bacteria</taxon>
        <taxon>Pseudomonadati</taxon>
        <taxon>Planctomycetota</taxon>
        <taxon>Planctomycetia</taxon>
        <taxon>Pirellulales</taxon>
        <taxon>Pirellulaceae</taxon>
        <taxon>Blastopirellula</taxon>
    </lineage>
</organism>
<name>A0A2S8GIV6_9BACT</name>
<dbReference type="GO" id="GO:1901359">
    <property type="term" value="F:tungstate binding"/>
    <property type="evidence" value="ECO:0007669"/>
    <property type="project" value="UniProtKB-ARBA"/>
</dbReference>
<dbReference type="PANTHER" id="PTHR30632:SF17">
    <property type="entry name" value="MOLYBDATE-BINDING PROTEIN MODA"/>
    <property type="match status" value="1"/>
</dbReference>
<dbReference type="InterPro" id="IPR005950">
    <property type="entry name" value="ModA"/>
</dbReference>
<dbReference type="Proteomes" id="UP000237819">
    <property type="component" value="Unassembled WGS sequence"/>
</dbReference>
<dbReference type="GO" id="GO:0030288">
    <property type="term" value="C:outer membrane-bounded periplasmic space"/>
    <property type="evidence" value="ECO:0007669"/>
    <property type="project" value="TreeGrafter"/>
</dbReference>
<dbReference type="FunFam" id="3.40.190.10:FF:000035">
    <property type="entry name" value="Molybdate ABC transporter substrate-binding protein"/>
    <property type="match status" value="1"/>
</dbReference>
<proteinExistence type="inferred from homology"/>
<feature type="binding site" evidence="6">
    <location>
        <position position="170"/>
    </location>
    <ligand>
        <name>molybdate</name>
        <dbReference type="ChEBI" id="CHEBI:36264"/>
    </ligand>
</feature>
<evidence type="ECO:0000256" key="2">
    <source>
        <dbReference type="ARBA" id="ARBA00022505"/>
    </source>
</evidence>
<feature type="binding site" evidence="6">
    <location>
        <position position="38"/>
    </location>
    <ligand>
        <name>molybdate</name>
        <dbReference type="ChEBI" id="CHEBI:36264"/>
    </ligand>
</feature>
<dbReference type="GO" id="GO:0046872">
    <property type="term" value="F:metal ion binding"/>
    <property type="evidence" value="ECO:0007669"/>
    <property type="project" value="UniProtKB-KW"/>
</dbReference>
<evidence type="ECO:0000313" key="7">
    <source>
        <dbReference type="EMBL" id="PQO44290.1"/>
    </source>
</evidence>
<dbReference type="Gene3D" id="3.40.190.10">
    <property type="entry name" value="Periplasmic binding protein-like II"/>
    <property type="match status" value="2"/>
</dbReference>
<gene>
    <name evidence="7" type="primary">modA</name>
    <name evidence="7" type="ORF">C5Y93_20220</name>
</gene>
<evidence type="ECO:0000313" key="8">
    <source>
        <dbReference type="Proteomes" id="UP000237819"/>
    </source>
</evidence>
<dbReference type="SUPFAM" id="SSF53850">
    <property type="entry name" value="Periplasmic binding protein-like II"/>
    <property type="match status" value="1"/>
</dbReference>
<dbReference type="RefSeq" id="WP_105337259.1">
    <property type="nucleotide sequence ID" value="NZ_PUHZ01000020.1"/>
</dbReference>